<dbReference type="Pfam" id="PF09720">
    <property type="entry name" value="Unstab_antitox"/>
    <property type="match status" value="1"/>
</dbReference>
<evidence type="ECO:0000313" key="1">
    <source>
        <dbReference type="EMBL" id="MFG6433112.1"/>
    </source>
</evidence>
<sequence length="71" mass="7797">MDTTFETLEAQVLKLPPAQRAKLLDRVVASLDADLVRDAAWDAVAARRDADPDTEFESLDDALAGLRNERG</sequence>
<dbReference type="EMBL" id="JBIGHV010000011">
    <property type="protein sequence ID" value="MFG6433112.1"/>
    <property type="molecule type" value="Genomic_DNA"/>
</dbReference>
<dbReference type="RefSeq" id="WP_394483544.1">
    <property type="nucleotide sequence ID" value="NZ_JBIGHV010000011.1"/>
</dbReference>
<reference evidence="1 2" key="1">
    <citation type="submission" date="2024-08" db="EMBL/GenBank/DDBJ databases">
        <authorList>
            <person name="Lu H."/>
        </authorList>
    </citation>
    <scope>NUCLEOTIDE SEQUENCE [LARGE SCALE GENOMIC DNA]</scope>
    <source>
        <strain evidence="1 2">LYH14W</strain>
    </source>
</reference>
<evidence type="ECO:0000313" key="2">
    <source>
        <dbReference type="Proteomes" id="UP001606210"/>
    </source>
</evidence>
<name>A0ABW7F913_9BURK</name>
<comment type="caution">
    <text evidence="1">The sequence shown here is derived from an EMBL/GenBank/DDBJ whole genome shotgun (WGS) entry which is preliminary data.</text>
</comment>
<dbReference type="InterPro" id="IPR013406">
    <property type="entry name" value="CHP02574_addiction_mod"/>
</dbReference>
<gene>
    <name evidence="1" type="ORF">ACG00Y_24580</name>
</gene>
<proteinExistence type="predicted"/>
<accession>A0ABW7F913</accession>
<dbReference type="Proteomes" id="UP001606210">
    <property type="component" value="Unassembled WGS sequence"/>
</dbReference>
<keyword evidence="2" id="KW-1185">Reference proteome</keyword>
<protein>
    <submittedName>
        <fullName evidence="1">Addiction module protein</fullName>
    </submittedName>
</protein>
<organism evidence="1 2">
    <name type="scientific">Pelomonas parva</name>
    <dbReference type="NCBI Taxonomy" id="3299032"/>
    <lineage>
        <taxon>Bacteria</taxon>
        <taxon>Pseudomonadati</taxon>
        <taxon>Pseudomonadota</taxon>
        <taxon>Betaproteobacteria</taxon>
        <taxon>Burkholderiales</taxon>
        <taxon>Sphaerotilaceae</taxon>
        <taxon>Roseateles</taxon>
    </lineage>
</organism>